<dbReference type="InterPro" id="IPR038578">
    <property type="entry name" value="GT29-like_sf"/>
</dbReference>
<keyword evidence="7" id="KW-1133">Transmembrane helix</keyword>
<evidence type="ECO:0000256" key="9">
    <source>
        <dbReference type="ARBA" id="ARBA00023136"/>
    </source>
</evidence>
<comment type="similarity">
    <text evidence="2">Belongs to the glycosyltransferase 29 family.</text>
</comment>
<evidence type="ECO:0000313" key="12">
    <source>
        <dbReference type="RefSeq" id="XP_006820535.1"/>
    </source>
</evidence>
<dbReference type="GeneID" id="102804258"/>
<keyword evidence="5" id="KW-0812">Transmembrane</keyword>
<dbReference type="Proteomes" id="UP000694865">
    <property type="component" value="Unplaced"/>
</dbReference>
<keyword evidence="4" id="KW-0808">Transferase</keyword>
<keyword evidence="9" id="KW-0472">Membrane</keyword>
<evidence type="ECO:0000256" key="6">
    <source>
        <dbReference type="ARBA" id="ARBA00022968"/>
    </source>
</evidence>
<keyword evidence="8" id="KW-0333">Golgi apparatus</keyword>
<keyword evidence="3" id="KW-0328">Glycosyltransferase</keyword>
<evidence type="ECO:0000256" key="10">
    <source>
        <dbReference type="ARBA" id="ARBA00023180"/>
    </source>
</evidence>
<reference evidence="12" key="1">
    <citation type="submission" date="2025-08" db="UniProtKB">
        <authorList>
            <consortium name="RefSeq"/>
        </authorList>
    </citation>
    <scope>IDENTIFICATION</scope>
    <source>
        <tissue evidence="12">Testes</tissue>
    </source>
</reference>
<evidence type="ECO:0000313" key="11">
    <source>
        <dbReference type="Proteomes" id="UP000694865"/>
    </source>
</evidence>
<evidence type="ECO:0000256" key="7">
    <source>
        <dbReference type="ARBA" id="ARBA00022989"/>
    </source>
</evidence>
<protein>
    <submittedName>
        <fullName evidence="12">CMP-N-acetylneuraminate-poly-alpha-2, 8-sialyltransferase-like</fullName>
    </submittedName>
</protein>
<dbReference type="PANTHER" id="PTHR11987">
    <property type="entry name" value="ALPHA-2,8-SIALYLTRANSFERASE"/>
    <property type="match status" value="1"/>
</dbReference>
<evidence type="ECO:0000256" key="2">
    <source>
        <dbReference type="ARBA" id="ARBA00006003"/>
    </source>
</evidence>
<dbReference type="Gene3D" id="3.90.1480.20">
    <property type="entry name" value="Glycosyl transferase family 29"/>
    <property type="match status" value="1"/>
</dbReference>
<evidence type="ECO:0000256" key="8">
    <source>
        <dbReference type="ARBA" id="ARBA00023034"/>
    </source>
</evidence>
<dbReference type="PANTHER" id="PTHR11987:SF53">
    <property type="entry name" value="ALPHA-2,8-SIALYLTRANSFERASE 8F-LIKE"/>
    <property type="match status" value="1"/>
</dbReference>
<keyword evidence="11" id="KW-1185">Reference proteome</keyword>
<dbReference type="RefSeq" id="XP_006820535.1">
    <property type="nucleotide sequence ID" value="XM_006820472.1"/>
</dbReference>
<sequence length="233" mass="26745">MFAKGNPFTIKRNNESVLIPRQKTCAVVGNSGILLNSSCGREIDSNDFVIRCNLPDIEKFSHDVGKKTNIVILDKTRVYDIFSYAKKHSETPNLLDNFIFLNNTVLWSIGSNKSIRTRRLVYSTKYLKEQFDLTFNVTYSSSLRHCFRLLKIKSMVTAGMHAVCATLYLCDKVSIYGFYPFPTRPDGSVIPYHYYDELTFPNKTRHNYSKEQLVLQSLGKDGLLHFVSDRCNP</sequence>
<evidence type="ECO:0000256" key="5">
    <source>
        <dbReference type="ARBA" id="ARBA00022692"/>
    </source>
</evidence>
<organism evidence="11 12">
    <name type="scientific">Saccoglossus kowalevskii</name>
    <name type="common">Acorn worm</name>
    <dbReference type="NCBI Taxonomy" id="10224"/>
    <lineage>
        <taxon>Eukaryota</taxon>
        <taxon>Metazoa</taxon>
        <taxon>Hemichordata</taxon>
        <taxon>Enteropneusta</taxon>
        <taxon>Harrimaniidae</taxon>
        <taxon>Saccoglossus</taxon>
    </lineage>
</organism>
<gene>
    <name evidence="12" type="primary">LOC102804258</name>
</gene>
<proteinExistence type="inferred from homology"/>
<evidence type="ECO:0000256" key="1">
    <source>
        <dbReference type="ARBA" id="ARBA00004323"/>
    </source>
</evidence>
<keyword evidence="6" id="KW-0735">Signal-anchor</keyword>
<comment type="subcellular location">
    <subcellularLocation>
        <location evidence="1">Golgi apparatus membrane</location>
        <topology evidence="1">Single-pass type II membrane protein</topology>
    </subcellularLocation>
</comment>
<evidence type="ECO:0000256" key="3">
    <source>
        <dbReference type="ARBA" id="ARBA00022676"/>
    </source>
</evidence>
<dbReference type="Pfam" id="PF00777">
    <property type="entry name" value="Glyco_transf_29"/>
    <property type="match status" value="1"/>
</dbReference>
<dbReference type="InterPro" id="IPR001675">
    <property type="entry name" value="Glyco_trans_29"/>
</dbReference>
<accession>A0ABM0MKJ4</accession>
<evidence type="ECO:0000256" key="4">
    <source>
        <dbReference type="ARBA" id="ARBA00022679"/>
    </source>
</evidence>
<name>A0ABM0MKJ4_SACKO</name>
<dbReference type="InterPro" id="IPR050943">
    <property type="entry name" value="Glycosyltr_29_Sialyltrsf"/>
</dbReference>
<keyword evidence="10" id="KW-0325">Glycoprotein</keyword>